<dbReference type="Proteomes" id="UP000199036">
    <property type="component" value="Unassembled WGS sequence"/>
</dbReference>
<proteinExistence type="predicted"/>
<sequence>MKIEKIQVLNDSNVLNNNLKKVILMKVDIGNLETKPTNTIDGFSDRLKALMPSLYTYKNSEGTQGKFFQSVDSGISITNIINSIATELQCLAGMQTELGTIEQTDTKGVYNFTFNCVDEDAGMYAALASVEIVEALVNGKLYFIRHDIDRLKCLYHQNQAALATIKVAENVPYFKLNKQTVQWENGVKQQHKIKFNIPLLRVI</sequence>
<dbReference type="Pfam" id="PF18921">
    <property type="entry name" value="Cyanophycin_syn"/>
    <property type="match status" value="1"/>
</dbReference>
<keyword evidence="3" id="KW-1185">Reference proteome</keyword>
<dbReference type="OrthoDB" id="9803907at2"/>
<name>A0A1I5CZ26_9FLAO</name>
<accession>A0A1I5CZ26</accession>
<dbReference type="EMBL" id="FOVI01000014">
    <property type="protein sequence ID" value="SFN92250.1"/>
    <property type="molecule type" value="Genomic_DNA"/>
</dbReference>
<dbReference type="STRING" id="913024.SAMN05421741_1148"/>
<dbReference type="InterPro" id="IPR044019">
    <property type="entry name" value="Cyanophycin_syn_N"/>
</dbReference>
<dbReference type="AlphaFoldDB" id="A0A1I5CZ26"/>
<evidence type="ECO:0000259" key="1">
    <source>
        <dbReference type="Pfam" id="PF18921"/>
    </source>
</evidence>
<gene>
    <name evidence="2" type="ORF">SAMN05421741_1148</name>
</gene>
<dbReference type="RefSeq" id="WP_143095627.1">
    <property type="nucleotide sequence ID" value="NZ_FOVI01000014.1"/>
</dbReference>
<organism evidence="2 3">
    <name type="scientific">Paenimyroides ummariense</name>
    <dbReference type="NCBI Taxonomy" id="913024"/>
    <lineage>
        <taxon>Bacteria</taxon>
        <taxon>Pseudomonadati</taxon>
        <taxon>Bacteroidota</taxon>
        <taxon>Flavobacteriia</taxon>
        <taxon>Flavobacteriales</taxon>
        <taxon>Flavobacteriaceae</taxon>
        <taxon>Paenimyroides</taxon>
    </lineage>
</organism>
<reference evidence="3" key="1">
    <citation type="submission" date="2016-10" db="EMBL/GenBank/DDBJ databases">
        <authorList>
            <person name="Varghese N."/>
            <person name="Submissions S."/>
        </authorList>
    </citation>
    <scope>NUCLEOTIDE SEQUENCE [LARGE SCALE GENOMIC DNA]</scope>
    <source>
        <strain evidence="3">DS-12</strain>
    </source>
</reference>
<evidence type="ECO:0000313" key="3">
    <source>
        <dbReference type="Proteomes" id="UP000199036"/>
    </source>
</evidence>
<evidence type="ECO:0000313" key="2">
    <source>
        <dbReference type="EMBL" id="SFN92250.1"/>
    </source>
</evidence>
<protein>
    <submittedName>
        <fullName evidence="2">Cyanophycin synthetase</fullName>
    </submittedName>
</protein>
<feature type="domain" description="Cyanophycin synthase-like N-terminal" evidence="1">
    <location>
        <begin position="25"/>
        <end position="138"/>
    </location>
</feature>